<evidence type="ECO:0000256" key="2">
    <source>
        <dbReference type="ARBA" id="ARBA00017880"/>
    </source>
</evidence>
<sequence>MALPVLPNSSNFLAVALVINRPRAGPKLVFHYPPHLLPGHGRRGRKTEDEDEMEDEDDINLECLAQPAVPSVNPAELLQWDQEDHLFTENGTQIVPWEHVAGFPTKDLEGILTPGRAYHKRLFQLSLEPLVCVSYPIYVPESGVWKKKKKKSKSEEKATWTKKEGEESAHTEAEVPTQNEDSKVSEADHVEVKDMAAVPATNEDEVEEKKSSMTMFNLVFILKPQKHEVKDLVDIMFVNIIKKVNKAYKYCQQRGDFVWKESKKIIALKDKGKEEKRKMTSLWNEILASSSLAASMQDIYDAISQNKIAVLQLETAEGTVTHSVQIPLPFHVPDIPQESDTDAHALWLTTANAFLDVDEDVDEAGYLDRNFALLLMEDEKKILGELQADPDETTLSMIEFVRHCKPTLSFHQVGQQSNNILTPAQVRKFAQHFIFWRRAIAIPPLHARDIYILSPNCDLSRLPQAAARWARQFPLAPALPNFLADLSVAPRPYKIHCPSKAHRPLYMTMLAWLMRGGWVTQLCTFAYVVVWPEIIYEVEYALEAEAIAKARRAETQGGEPSSLDSTNTASSSSNTTTTGGGGDPDDDPSSPTASRNQSLSSPTGLGLGLAIPNPSSDLASSSATLRSLAISEEPTSPSTVTTAAFPSHSGTPSRTSSSLHLSQHHHHHHHHHTPTPAEAAAEKARLERLASRAARDLADKATAHARKQPPRATAHPSVNTAPHLAGLSPHVVLDAKKATGRESLYLDAIARRLLRRDLEPRLVGEGEPEGDAEGGRGKMDGPTAGENDNRGEMPTTSFHAARSANVGGTSSRAQPGGGASRHRGGGVGGMGAGPGGRDSQAGGGGGKDWDERVAAAWPVFWKYFNGRCALERIALQEDMKRKDAWNLLTGMSEYLLTVRHW</sequence>
<dbReference type="Pfam" id="PF03666">
    <property type="entry name" value="NPR3"/>
    <property type="match status" value="1"/>
</dbReference>
<evidence type="ECO:0000256" key="5">
    <source>
        <dbReference type="RuleBase" id="RU368069"/>
    </source>
</evidence>
<comment type="function">
    <text evidence="3 5">Mediates inactivation of the TORC1 complex in response to amino acid starvation. Required for meiotic nuclear division.</text>
</comment>
<feature type="compositionally biased region" description="Gly residues" evidence="6">
    <location>
        <begin position="815"/>
        <end position="846"/>
    </location>
</feature>
<evidence type="ECO:0000256" key="6">
    <source>
        <dbReference type="SAM" id="MobiDB-lite"/>
    </source>
</evidence>
<evidence type="ECO:0000313" key="9">
    <source>
        <dbReference type="Proteomes" id="UP001174691"/>
    </source>
</evidence>
<dbReference type="GO" id="GO:1904262">
    <property type="term" value="P:negative regulation of TORC1 signaling"/>
    <property type="evidence" value="ECO:0007669"/>
    <property type="project" value="TreeGrafter"/>
</dbReference>
<feature type="compositionally biased region" description="Low complexity" evidence="6">
    <location>
        <begin position="631"/>
        <end position="661"/>
    </location>
</feature>
<evidence type="ECO:0000256" key="1">
    <source>
        <dbReference type="ARBA" id="ARBA00010546"/>
    </source>
</evidence>
<dbReference type="Proteomes" id="UP001174691">
    <property type="component" value="Unassembled WGS sequence"/>
</dbReference>
<feature type="region of interest" description="Disordered" evidence="6">
    <location>
        <begin position="760"/>
        <end position="849"/>
    </location>
</feature>
<feature type="compositionally biased region" description="Low complexity" evidence="6">
    <location>
        <begin position="560"/>
        <end position="577"/>
    </location>
</feature>
<comment type="caution">
    <text evidence="8">The sequence shown here is derived from an EMBL/GenBank/DDBJ whole genome shotgun (WGS) entry which is preliminary data.</text>
</comment>
<evidence type="ECO:0000256" key="3">
    <source>
        <dbReference type="ARBA" id="ARBA00025376"/>
    </source>
</evidence>
<dbReference type="GO" id="GO:1990130">
    <property type="term" value="C:GATOR1 complex"/>
    <property type="evidence" value="ECO:0007669"/>
    <property type="project" value="TreeGrafter"/>
</dbReference>
<comment type="subcellular location">
    <subcellularLocation>
        <location evidence="5">Vacuole membrane</location>
        <topology evidence="5">Peripheral membrane protein</topology>
    </subcellularLocation>
</comment>
<name>A0AA38R978_9PEZI</name>
<dbReference type="GO" id="GO:0010508">
    <property type="term" value="P:positive regulation of autophagy"/>
    <property type="evidence" value="ECO:0007669"/>
    <property type="project" value="TreeGrafter"/>
</dbReference>
<keyword evidence="5" id="KW-0732">Signal</keyword>
<dbReference type="PANTHER" id="PTHR13153">
    <property type="entry name" value="CGTHBA PROTEIN -14 GENE PROTEIN"/>
    <property type="match status" value="1"/>
</dbReference>
<keyword evidence="9" id="KW-1185">Reference proteome</keyword>
<dbReference type="EMBL" id="JANBVN010000144">
    <property type="protein sequence ID" value="KAJ9138537.1"/>
    <property type="molecule type" value="Genomic_DNA"/>
</dbReference>
<feature type="compositionally biased region" description="Basic and acidic residues" evidence="6">
    <location>
        <begin position="180"/>
        <end position="194"/>
    </location>
</feature>
<feature type="region of interest" description="Disordered" evidence="6">
    <location>
        <begin position="155"/>
        <end position="206"/>
    </location>
</feature>
<keyword evidence="5" id="KW-0469">Meiosis</keyword>
<evidence type="ECO:0000256" key="4">
    <source>
        <dbReference type="ARBA" id="ARBA00030028"/>
    </source>
</evidence>
<protein>
    <recommendedName>
        <fullName evidence="2 5">Nitrogen permease regulator 3</fullName>
    </recommendedName>
    <alternativeName>
        <fullName evidence="4 5">Required for meiotic nuclear division protein 11</fullName>
    </alternativeName>
</protein>
<feature type="compositionally biased region" description="Basic and acidic residues" evidence="6">
    <location>
        <begin position="155"/>
        <end position="173"/>
    </location>
</feature>
<accession>A0AA38R978</accession>
<dbReference type="GO" id="GO:0051321">
    <property type="term" value="P:meiotic cell cycle"/>
    <property type="evidence" value="ECO:0007669"/>
    <property type="project" value="UniProtKB-UniRule"/>
</dbReference>
<dbReference type="GO" id="GO:0034198">
    <property type="term" value="P:cellular response to amino acid starvation"/>
    <property type="evidence" value="ECO:0007669"/>
    <property type="project" value="TreeGrafter"/>
</dbReference>
<dbReference type="Pfam" id="PF24064">
    <property type="entry name" value="HTH_NPRL3"/>
    <property type="match status" value="1"/>
</dbReference>
<reference evidence="8" key="1">
    <citation type="submission" date="2022-07" db="EMBL/GenBank/DDBJ databases">
        <title>Fungi with potential for degradation of polypropylene.</title>
        <authorList>
            <person name="Gostincar C."/>
        </authorList>
    </citation>
    <scope>NUCLEOTIDE SEQUENCE</scope>
    <source>
        <strain evidence="8">EXF-13287</strain>
    </source>
</reference>
<dbReference type="InterPro" id="IPR056603">
    <property type="entry name" value="HTH_NPRL3"/>
</dbReference>
<evidence type="ECO:0000259" key="7">
    <source>
        <dbReference type="Pfam" id="PF24064"/>
    </source>
</evidence>
<organism evidence="8 9">
    <name type="scientific">Coniochaeta hoffmannii</name>
    <dbReference type="NCBI Taxonomy" id="91930"/>
    <lineage>
        <taxon>Eukaryota</taxon>
        <taxon>Fungi</taxon>
        <taxon>Dikarya</taxon>
        <taxon>Ascomycota</taxon>
        <taxon>Pezizomycotina</taxon>
        <taxon>Sordariomycetes</taxon>
        <taxon>Sordariomycetidae</taxon>
        <taxon>Coniochaetales</taxon>
        <taxon>Coniochaetaceae</taxon>
        <taxon>Coniochaeta</taxon>
    </lineage>
</organism>
<gene>
    <name evidence="8" type="ORF">NKR19_g7812</name>
</gene>
<dbReference type="AlphaFoldDB" id="A0AA38R978"/>
<dbReference type="GO" id="GO:0038202">
    <property type="term" value="P:TORC1 signaling"/>
    <property type="evidence" value="ECO:0007669"/>
    <property type="project" value="TreeGrafter"/>
</dbReference>
<feature type="region of interest" description="Disordered" evidence="6">
    <location>
        <begin position="553"/>
        <end position="619"/>
    </location>
</feature>
<dbReference type="InterPro" id="IPR005365">
    <property type="entry name" value="Npr3"/>
</dbReference>
<feature type="compositionally biased region" description="Basic and acidic residues" evidence="6">
    <location>
        <begin position="680"/>
        <end position="702"/>
    </location>
</feature>
<comment type="similarity">
    <text evidence="1 5">Belongs to the NPR3 family.</text>
</comment>
<feature type="domain" description="GATOR1 complex protein NPRL3 C-terminal HTH" evidence="7">
    <location>
        <begin position="850"/>
        <end position="895"/>
    </location>
</feature>
<feature type="compositionally biased region" description="Basic residues" evidence="6">
    <location>
        <begin position="662"/>
        <end position="673"/>
    </location>
</feature>
<dbReference type="GO" id="GO:0005774">
    <property type="term" value="C:vacuolar membrane"/>
    <property type="evidence" value="ECO:0007669"/>
    <property type="project" value="UniProtKB-SubCell"/>
</dbReference>
<evidence type="ECO:0000313" key="8">
    <source>
        <dbReference type="EMBL" id="KAJ9138537.1"/>
    </source>
</evidence>
<dbReference type="PANTHER" id="PTHR13153:SF5">
    <property type="entry name" value="GATOR COMPLEX PROTEIN NPRL3"/>
    <property type="match status" value="1"/>
</dbReference>
<proteinExistence type="inferred from homology"/>
<feature type="region of interest" description="Disordered" evidence="6">
    <location>
        <begin position="631"/>
        <end position="723"/>
    </location>
</feature>